<proteinExistence type="inferred from homology"/>
<dbReference type="PANTHER" id="PTHR30575">
    <property type="entry name" value="PEPTIDASE M20"/>
    <property type="match status" value="1"/>
</dbReference>
<dbReference type="GeneID" id="110980285"/>
<dbReference type="InterPro" id="IPR002933">
    <property type="entry name" value="Peptidase_M20"/>
</dbReference>
<dbReference type="PIRSF" id="PIRSF037226">
    <property type="entry name" value="Amidohydrolase_ACY1L2_prd"/>
    <property type="match status" value="1"/>
</dbReference>
<dbReference type="SUPFAM" id="SSF55031">
    <property type="entry name" value="Bacterial exopeptidase dimerisation domain"/>
    <property type="match status" value="1"/>
</dbReference>
<dbReference type="SUPFAM" id="SSF53187">
    <property type="entry name" value="Zn-dependent exopeptidases"/>
    <property type="match status" value="1"/>
</dbReference>
<dbReference type="InterPro" id="IPR017144">
    <property type="entry name" value="Xaa-Arg_dipeptidase"/>
</dbReference>
<dbReference type="CDD" id="cd05672">
    <property type="entry name" value="M20_ACY1L2-like"/>
    <property type="match status" value="1"/>
</dbReference>
<evidence type="ECO:0000259" key="2">
    <source>
        <dbReference type="Pfam" id="PF07687"/>
    </source>
</evidence>
<dbReference type="Proteomes" id="UP000694845">
    <property type="component" value="Unplaced"/>
</dbReference>
<dbReference type="FunFam" id="3.30.70.360:FF:000004">
    <property type="entry name" value="Peptidase M20 domain-containing protein 2"/>
    <property type="match status" value="1"/>
</dbReference>
<keyword evidence="3" id="KW-1185">Reference proteome</keyword>
<gene>
    <name evidence="4" type="primary">LOC110980285</name>
</gene>
<organism evidence="3 4">
    <name type="scientific">Acanthaster planci</name>
    <name type="common">Crown-of-thorns starfish</name>
    <dbReference type="NCBI Taxonomy" id="133434"/>
    <lineage>
        <taxon>Eukaryota</taxon>
        <taxon>Metazoa</taxon>
        <taxon>Echinodermata</taxon>
        <taxon>Eleutherozoa</taxon>
        <taxon>Asterozoa</taxon>
        <taxon>Asteroidea</taxon>
        <taxon>Valvatacea</taxon>
        <taxon>Valvatida</taxon>
        <taxon>Acanthasteridae</taxon>
        <taxon>Acanthaster</taxon>
    </lineage>
</organism>
<dbReference type="GO" id="GO:0016805">
    <property type="term" value="F:dipeptidase activity"/>
    <property type="evidence" value="ECO:0007669"/>
    <property type="project" value="InterPro"/>
</dbReference>
<accession>A0A8B7YJE9</accession>
<name>A0A8B7YJE9_ACAPL</name>
<dbReference type="RefSeq" id="XP_022092535.1">
    <property type="nucleotide sequence ID" value="XM_022236843.1"/>
</dbReference>
<dbReference type="Pfam" id="PF01546">
    <property type="entry name" value="Peptidase_M20"/>
    <property type="match status" value="1"/>
</dbReference>
<reference evidence="4" key="1">
    <citation type="submission" date="2025-08" db="UniProtKB">
        <authorList>
            <consortium name="RefSeq"/>
        </authorList>
    </citation>
    <scope>IDENTIFICATION</scope>
</reference>
<dbReference type="Gene3D" id="3.30.70.360">
    <property type="match status" value="1"/>
</dbReference>
<protein>
    <recommendedName>
        <fullName evidence="1">Peptidase M20 domain-containing protein 2</fullName>
    </recommendedName>
</protein>
<dbReference type="InterPro" id="IPR011650">
    <property type="entry name" value="Peptidase_M20_dimer"/>
</dbReference>
<feature type="domain" description="Peptidase M20 dimerisation" evidence="2">
    <location>
        <begin position="210"/>
        <end position="304"/>
    </location>
</feature>
<comment type="similarity">
    <text evidence="1">Belongs to the peptidase M20A family.</text>
</comment>
<dbReference type="InterPro" id="IPR017439">
    <property type="entry name" value="Amidohydrolase"/>
</dbReference>
<evidence type="ECO:0000313" key="3">
    <source>
        <dbReference type="Proteomes" id="UP000694845"/>
    </source>
</evidence>
<evidence type="ECO:0000313" key="4">
    <source>
        <dbReference type="RefSeq" id="XP_022092535.1"/>
    </source>
</evidence>
<sequence length="438" mass="47017">MANVEAPTPNPTPVPTPSRWSRLLRRSVDGTPPQDPLTMADFMKVAKAKIDASASNLNALSQEIWSHPELNFNEHHAHEVLTDFLEKEGFNVERHFVLETAFRATFGSDNAGPNICVICEYDALPDIGHACGHNLIAECGVAAGLGIKAALEASGNKYGKVTVLGTPAEEGGGGKRLLIKANAFTGIAVAMMAHPYRYNVPRPIALSMTTVIIKFQGKASHASAAPWDGNNALDAAVMCYQAISNMRQQIKPTCRVHGIFTNGGAAPNIIPEEAELTYYLRAIDEGELSVLKRKVRACAEGAAKAAECQVEFRTNITYANLITNDGLSSMYESHVQRMGVEFSTDEALRQGGSTDMGNVSYLVPSIHPKFAVGPGDVATHTGPFTTVAGSPEAQGPTLIQAKALAMTAIELMQPSGQDTLKKIQKEFKDTVSKLQMPE</sequence>
<dbReference type="OrthoDB" id="6119954at2759"/>
<dbReference type="AlphaFoldDB" id="A0A8B7YJE9"/>
<dbReference type="Gene3D" id="3.40.630.10">
    <property type="entry name" value="Zn peptidases"/>
    <property type="match status" value="1"/>
</dbReference>
<evidence type="ECO:0000256" key="1">
    <source>
        <dbReference type="PIRNR" id="PIRNR037226"/>
    </source>
</evidence>
<dbReference type="InterPro" id="IPR036264">
    <property type="entry name" value="Bact_exopeptidase_dim_dom"/>
</dbReference>
<dbReference type="NCBIfam" id="TIGR01891">
    <property type="entry name" value="amidohydrolases"/>
    <property type="match status" value="1"/>
</dbReference>
<dbReference type="PANTHER" id="PTHR30575:SF0">
    <property type="entry name" value="XAA-ARG DIPEPTIDASE"/>
    <property type="match status" value="1"/>
</dbReference>
<dbReference type="Pfam" id="PF07687">
    <property type="entry name" value="M20_dimer"/>
    <property type="match status" value="1"/>
</dbReference>
<dbReference type="InterPro" id="IPR052030">
    <property type="entry name" value="Peptidase_M20/M20A_hydrolases"/>
</dbReference>